<gene>
    <name evidence="2" type="ORF">RGQ13_13995</name>
</gene>
<keyword evidence="1" id="KW-0732">Signal</keyword>
<accession>A0ABY9TRQ3</accession>
<dbReference type="RefSeq" id="WP_348390364.1">
    <property type="nucleotide sequence ID" value="NZ_CP134145.1"/>
</dbReference>
<proteinExistence type="predicted"/>
<keyword evidence="3" id="KW-1185">Reference proteome</keyword>
<evidence type="ECO:0000313" key="2">
    <source>
        <dbReference type="EMBL" id="WNC71229.1"/>
    </source>
</evidence>
<feature type="signal peptide" evidence="1">
    <location>
        <begin position="1"/>
        <end position="25"/>
    </location>
</feature>
<evidence type="ECO:0000313" key="3">
    <source>
        <dbReference type="Proteomes" id="UP001258994"/>
    </source>
</evidence>
<evidence type="ECO:0008006" key="4">
    <source>
        <dbReference type="Google" id="ProtNLM"/>
    </source>
</evidence>
<name>A0ABY9TRQ3_9GAMM</name>
<sequence length="253" mass="25950">MKMTKIAALLSAVLILPGCVIHVGAQSANVELQETLAIASADLNSLEVDSGSGYLNIVGVEGATEITVKADIETTKKRDYELTLTKVGSKAVLIAKHGSTSGFWNGNSPSINLTVQVPKNLALDIDDGSGDISITDINNFVEVEDGSGALFVKNIQGDLIVDDGSGELEISNVSGDVDINDGSGEMTVIDIAGSVNVEDGSGEMILRHIGGTVTIDDGSGAIEVTDAGGLTITDSGSGGLNIKDVKGEFNIDS</sequence>
<organism evidence="2 3">
    <name type="scientific">Thalassotalea psychrophila</name>
    <dbReference type="NCBI Taxonomy" id="3065647"/>
    <lineage>
        <taxon>Bacteria</taxon>
        <taxon>Pseudomonadati</taxon>
        <taxon>Pseudomonadota</taxon>
        <taxon>Gammaproteobacteria</taxon>
        <taxon>Alteromonadales</taxon>
        <taxon>Colwelliaceae</taxon>
        <taxon>Thalassotalea</taxon>
    </lineage>
</organism>
<dbReference type="Proteomes" id="UP001258994">
    <property type="component" value="Chromosome"/>
</dbReference>
<protein>
    <recommendedName>
        <fullName evidence="4">Adhesin domain-containing protein</fullName>
    </recommendedName>
</protein>
<feature type="chain" id="PRO_5045976972" description="Adhesin domain-containing protein" evidence="1">
    <location>
        <begin position="26"/>
        <end position="253"/>
    </location>
</feature>
<evidence type="ECO:0000256" key="1">
    <source>
        <dbReference type="SAM" id="SignalP"/>
    </source>
</evidence>
<reference evidence="3" key="1">
    <citation type="submission" date="2023-09" db="EMBL/GenBank/DDBJ databases">
        <authorList>
            <person name="Li S."/>
            <person name="Li X."/>
            <person name="Zhang C."/>
            <person name="Zhao Z."/>
        </authorList>
    </citation>
    <scope>NUCLEOTIDE SEQUENCE [LARGE SCALE GENOMIC DNA]</scope>
    <source>
        <strain evidence="3">SQ149</strain>
    </source>
</reference>
<dbReference type="EMBL" id="CP134145">
    <property type="protein sequence ID" value="WNC71229.1"/>
    <property type="molecule type" value="Genomic_DNA"/>
</dbReference>